<dbReference type="InterPro" id="IPR003782">
    <property type="entry name" value="SCO1/SenC"/>
</dbReference>
<dbReference type="Pfam" id="PF02630">
    <property type="entry name" value="SCO1-SenC"/>
    <property type="match status" value="1"/>
</dbReference>
<comment type="similarity">
    <text evidence="1">Belongs to the SCO1/2 family.</text>
</comment>
<dbReference type="STRING" id="1317117.ATO7_11378"/>
<proteinExistence type="inferred from homology"/>
<evidence type="ECO:0000256" key="5">
    <source>
        <dbReference type="SAM" id="Phobius"/>
    </source>
</evidence>
<dbReference type="Gene3D" id="3.40.30.10">
    <property type="entry name" value="Glutaredoxin"/>
    <property type="match status" value="1"/>
</dbReference>
<feature type="binding site" evidence="3">
    <location>
        <position position="180"/>
    </location>
    <ligand>
        <name>Cu cation</name>
        <dbReference type="ChEBI" id="CHEBI:23378"/>
    </ligand>
</feature>
<keyword evidence="8" id="KW-1185">Reference proteome</keyword>
<evidence type="ECO:0000256" key="3">
    <source>
        <dbReference type="PIRSR" id="PIRSR603782-1"/>
    </source>
</evidence>
<feature type="disulfide bond" description="Redox-active" evidence="4">
    <location>
        <begin position="89"/>
        <end position="93"/>
    </location>
</feature>
<reference evidence="7 8" key="1">
    <citation type="submission" date="2013-04" db="EMBL/GenBank/DDBJ databases">
        <title>Oceanococcus atlanticus 22II-S10r2 Genome Sequencing.</title>
        <authorList>
            <person name="Lai Q."/>
            <person name="Li G."/>
            <person name="Shao Z."/>
        </authorList>
    </citation>
    <scope>NUCLEOTIDE SEQUENCE [LARGE SCALE GENOMIC DNA]</scope>
    <source>
        <strain evidence="7 8">22II-S10r2</strain>
    </source>
</reference>
<accession>A0A1Y1SB97</accession>
<dbReference type="InterPro" id="IPR036249">
    <property type="entry name" value="Thioredoxin-like_sf"/>
</dbReference>
<dbReference type="Proteomes" id="UP000192342">
    <property type="component" value="Unassembled WGS sequence"/>
</dbReference>
<feature type="binding site" evidence="3">
    <location>
        <position position="93"/>
    </location>
    <ligand>
        <name>Cu cation</name>
        <dbReference type="ChEBI" id="CHEBI:23378"/>
    </ligand>
</feature>
<gene>
    <name evidence="7" type="ORF">ATO7_11378</name>
</gene>
<dbReference type="SUPFAM" id="SSF52833">
    <property type="entry name" value="Thioredoxin-like"/>
    <property type="match status" value="1"/>
</dbReference>
<feature type="domain" description="Thioredoxin" evidence="6">
    <location>
        <begin position="52"/>
        <end position="215"/>
    </location>
</feature>
<dbReference type="AlphaFoldDB" id="A0A1Y1SB97"/>
<sequence length="226" mass="24859">MSAQTWHNDSVRSDLGARVWLLISAVLTVIIVALLASTLVAGRDAPIGGFGDENGKLGGDFTLTSADGPVSLSDYRGKVVVVYFGFLNCEEVCLNSMRVLQNSMLRLNAAEQDAVRIMLISIDPARDTPEALARFAHSYHDNIIGLTGSQRQIDQVSRLYGAHYKISDEDRNDPSYFFRHSSRYYVVDQHGELIDAMRHSTTPNELTTRVRQLLSAPATAAVEADS</sequence>
<comment type="caution">
    <text evidence="7">The sequence shown here is derived from an EMBL/GenBank/DDBJ whole genome shotgun (WGS) entry which is preliminary data.</text>
</comment>
<dbReference type="GO" id="GO:0046872">
    <property type="term" value="F:metal ion binding"/>
    <property type="evidence" value="ECO:0007669"/>
    <property type="project" value="UniProtKB-KW"/>
</dbReference>
<evidence type="ECO:0000256" key="1">
    <source>
        <dbReference type="ARBA" id="ARBA00010996"/>
    </source>
</evidence>
<evidence type="ECO:0000313" key="8">
    <source>
        <dbReference type="Proteomes" id="UP000192342"/>
    </source>
</evidence>
<feature type="transmembrane region" description="Helical" evidence="5">
    <location>
        <begin position="20"/>
        <end position="41"/>
    </location>
</feature>
<dbReference type="InterPro" id="IPR013766">
    <property type="entry name" value="Thioredoxin_domain"/>
</dbReference>
<name>A0A1Y1SB97_9GAMM</name>
<evidence type="ECO:0000256" key="4">
    <source>
        <dbReference type="PIRSR" id="PIRSR603782-2"/>
    </source>
</evidence>
<dbReference type="CDD" id="cd02968">
    <property type="entry name" value="SCO"/>
    <property type="match status" value="1"/>
</dbReference>
<evidence type="ECO:0000313" key="7">
    <source>
        <dbReference type="EMBL" id="ORE85891.1"/>
    </source>
</evidence>
<dbReference type="PANTHER" id="PTHR12151">
    <property type="entry name" value="ELECTRON TRANSPORT PROTIN SCO1/SENC FAMILY MEMBER"/>
    <property type="match status" value="1"/>
</dbReference>
<keyword evidence="3" id="KW-0479">Metal-binding</keyword>
<dbReference type="PROSITE" id="PS51352">
    <property type="entry name" value="THIOREDOXIN_2"/>
    <property type="match status" value="1"/>
</dbReference>
<evidence type="ECO:0000256" key="2">
    <source>
        <dbReference type="ARBA" id="ARBA00023008"/>
    </source>
</evidence>
<dbReference type="PANTHER" id="PTHR12151:SF25">
    <property type="entry name" value="LINALOOL DEHYDRATASE_ISOMERASE DOMAIN-CONTAINING PROTEIN"/>
    <property type="match status" value="1"/>
</dbReference>
<keyword evidence="5" id="KW-0472">Membrane</keyword>
<dbReference type="RefSeq" id="WP_083561925.1">
    <property type="nucleotide sequence ID" value="NZ_AQQV01000003.1"/>
</dbReference>
<keyword evidence="2 3" id="KW-0186">Copper</keyword>
<dbReference type="EMBL" id="AQQV01000003">
    <property type="protein sequence ID" value="ORE85891.1"/>
    <property type="molecule type" value="Genomic_DNA"/>
</dbReference>
<keyword evidence="4" id="KW-1015">Disulfide bond</keyword>
<feature type="binding site" evidence="3">
    <location>
        <position position="89"/>
    </location>
    <ligand>
        <name>Cu cation</name>
        <dbReference type="ChEBI" id="CHEBI:23378"/>
    </ligand>
</feature>
<keyword evidence="5" id="KW-0812">Transmembrane</keyword>
<protein>
    <submittedName>
        <fullName evidence="7">Electron transport protein SCO1/SenC</fullName>
    </submittedName>
</protein>
<keyword evidence="5" id="KW-1133">Transmembrane helix</keyword>
<dbReference type="OrthoDB" id="9790194at2"/>
<evidence type="ECO:0000259" key="6">
    <source>
        <dbReference type="PROSITE" id="PS51352"/>
    </source>
</evidence>
<organism evidence="7 8">
    <name type="scientific">Oceanococcus atlanticus</name>
    <dbReference type="NCBI Taxonomy" id="1317117"/>
    <lineage>
        <taxon>Bacteria</taxon>
        <taxon>Pseudomonadati</taxon>
        <taxon>Pseudomonadota</taxon>
        <taxon>Gammaproteobacteria</taxon>
        <taxon>Chromatiales</taxon>
        <taxon>Oceanococcaceae</taxon>
        <taxon>Oceanococcus</taxon>
    </lineage>
</organism>